<sequence length="87" mass="8840">MVAVVAPVAPVARAAFAGAGRGRWACRVRMPGSGLRPWGRHARANAGGGAPPAVSSTTGRPQAIARSPAASMLPSWPPTCREEQPSA</sequence>
<feature type="region of interest" description="Disordered" evidence="1">
    <location>
        <begin position="37"/>
        <end position="87"/>
    </location>
</feature>
<evidence type="ECO:0000256" key="1">
    <source>
        <dbReference type="SAM" id="MobiDB-lite"/>
    </source>
</evidence>
<gene>
    <name evidence="2" type="ORF">WKI68_24545</name>
</gene>
<reference evidence="2 3" key="1">
    <citation type="submission" date="2024-03" db="EMBL/GenBank/DDBJ databases">
        <title>Novel Streptomyces species of biotechnological and ecological value are a feature of Machair soil.</title>
        <authorList>
            <person name="Prole J.R."/>
            <person name="Goodfellow M."/>
            <person name="Allenby N."/>
            <person name="Ward A.C."/>
        </authorList>
    </citation>
    <scope>NUCLEOTIDE SEQUENCE [LARGE SCALE GENOMIC DNA]</scope>
    <source>
        <strain evidence="2 3">MS1.HAVA.3</strain>
    </source>
</reference>
<name>A0ABU8U718_9ACTN</name>
<evidence type="ECO:0000313" key="2">
    <source>
        <dbReference type="EMBL" id="MEJ8643682.1"/>
    </source>
</evidence>
<accession>A0ABU8U718</accession>
<comment type="caution">
    <text evidence="2">The sequence shown here is derived from an EMBL/GenBank/DDBJ whole genome shotgun (WGS) entry which is preliminary data.</text>
</comment>
<evidence type="ECO:0000313" key="3">
    <source>
        <dbReference type="Proteomes" id="UP001382904"/>
    </source>
</evidence>
<proteinExistence type="predicted"/>
<organism evidence="2 3">
    <name type="scientific">Streptomyces caledonius</name>
    <dbReference type="NCBI Taxonomy" id="3134107"/>
    <lineage>
        <taxon>Bacteria</taxon>
        <taxon>Bacillati</taxon>
        <taxon>Actinomycetota</taxon>
        <taxon>Actinomycetes</taxon>
        <taxon>Kitasatosporales</taxon>
        <taxon>Streptomycetaceae</taxon>
        <taxon>Streptomyces</taxon>
    </lineage>
</organism>
<dbReference type="Proteomes" id="UP001382904">
    <property type="component" value="Unassembled WGS sequence"/>
</dbReference>
<protein>
    <recommendedName>
        <fullName evidence="4">Secreted protein</fullName>
    </recommendedName>
</protein>
<evidence type="ECO:0008006" key="4">
    <source>
        <dbReference type="Google" id="ProtNLM"/>
    </source>
</evidence>
<keyword evidence="3" id="KW-1185">Reference proteome</keyword>
<dbReference type="EMBL" id="JBBKAM010000002">
    <property type="protein sequence ID" value="MEJ8643682.1"/>
    <property type="molecule type" value="Genomic_DNA"/>
</dbReference>